<evidence type="ECO:0000313" key="1">
    <source>
        <dbReference type="EMBL" id="KKK49301.1"/>
    </source>
</evidence>
<dbReference type="EMBL" id="LAZR01068618">
    <property type="protein sequence ID" value="KKK49301.1"/>
    <property type="molecule type" value="Genomic_DNA"/>
</dbReference>
<reference evidence="1" key="1">
    <citation type="journal article" date="2015" name="Nature">
        <title>Complex archaea that bridge the gap between prokaryotes and eukaryotes.</title>
        <authorList>
            <person name="Spang A."/>
            <person name="Saw J.H."/>
            <person name="Jorgensen S.L."/>
            <person name="Zaremba-Niedzwiedzka K."/>
            <person name="Martijn J."/>
            <person name="Lind A.E."/>
            <person name="van Eijk R."/>
            <person name="Schleper C."/>
            <person name="Guy L."/>
            <person name="Ettema T.J."/>
        </authorList>
    </citation>
    <scope>NUCLEOTIDE SEQUENCE</scope>
</reference>
<gene>
    <name evidence="1" type="ORF">LCGC14_3136420</name>
</gene>
<dbReference type="AlphaFoldDB" id="A0A0F8YMH3"/>
<accession>A0A0F8YMH3</accession>
<organism evidence="1">
    <name type="scientific">marine sediment metagenome</name>
    <dbReference type="NCBI Taxonomy" id="412755"/>
    <lineage>
        <taxon>unclassified sequences</taxon>
        <taxon>metagenomes</taxon>
        <taxon>ecological metagenomes</taxon>
    </lineage>
</organism>
<evidence type="ECO:0008006" key="2">
    <source>
        <dbReference type="Google" id="ProtNLM"/>
    </source>
</evidence>
<proteinExistence type="predicted"/>
<name>A0A0F8YMH3_9ZZZZ</name>
<comment type="caution">
    <text evidence="1">The sequence shown here is derived from an EMBL/GenBank/DDBJ whole genome shotgun (WGS) entry which is preliminary data.</text>
</comment>
<protein>
    <recommendedName>
        <fullName evidence="2">HNH nuclease domain-containing protein</fullName>
    </recommendedName>
</protein>
<sequence length="194" mass="22101">MASTIGDCDDTSSIRRAIMESFWPEELVRRLAGIPDDMPLYHSDNLEPAPEYVPSGKPPGWGCNGYGEQNSNWRGDKATVLSGRDRARRMYPVPKPCTMCGEKGERHHKDGNTLNNEPINIDWLCRRHHMMADGRSKARNPLTGRPIKTHCPHGHPYDSLNTYYRRDNLGRGCRACRIEAVKMSRERRKGRRGA</sequence>